<evidence type="ECO:0000313" key="3">
    <source>
        <dbReference type="Proteomes" id="UP000192501"/>
    </source>
</evidence>
<dbReference type="AlphaFoldDB" id="A0A1X0QIL5"/>
<dbReference type="EMBL" id="LTAI01000166">
    <property type="protein sequence ID" value="ORD99555.1"/>
    <property type="molecule type" value="Genomic_DNA"/>
</dbReference>
<organism evidence="2 3">
    <name type="scientific">Hepatospora eriocheir</name>
    <dbReference type="NCBI Taxonomy" id="1081669"/>
    <lineage>
        <taxon>Eukaryota</taxon>
        <taxon>Fungi</taxon>
        <taxon>Fungi incertae sedis</taxon>
        <taxon>Microsporidia</taxon>
        <taxon>Hepatosporidae</taxon>
        <taxon>Hepatospora</taxon>
    </lineage>
</organism>
<evidence type="ECO:0000256" key="1">
    <source>
        <dbReference type="SAM" id="Phobius"/>
    </source>
</evidence>
<dbReference type="VEuPathDB" id="MicrosporidiaDB:A0H76_655"/>
<comment type="caution">
    <text evidence="2">The sequence shown here is derived from an EMBL/GenBank/DDBJ whole genome shotgun (WGS) entry which is preliminary data.</text>
</comment>
<protein>
    <submittedName>
        <fullName evidence="2">Uncharacterized protein</fullName>
    </submittedName>
</protein>
<reference evidence="2 3" key="1">
    <citation type="journal article" date="2017" name="Environ. Microbiol.">
        <title>Decay of the glycolytic pathway and adaptation to intranuclear parasitism within Enterocytozoonidae microsporidia.</title>
        <authorList>
            <person name="Wiredu Boakye D."/>
            <person name="Jaroenlak P."/>
            <person name="Prachumwat A."/>
            <person name="Williams T.A."/>
            <person name="Bateman K.S."/>
            <person name="Itsathitphaisarn O."/>
            <person name="Sritunyalucksana K."/>
            <person name="Paszkiewicz K.H."/>
            <person name="Moore K.A."/>
            <person name="Stentiford G.D."/>
            <person name="Williams B.A."/>
        </authorList>
    </citation>
    <scope>NUCLEOTIDE SEQUENCE [LARGE SCALE GENOMIC DNA]</scope>
    <source>
        <strain evidence="3">canceri</strain>
    </source>
</reference>
<accession>A0A1X0QIL5</accession>
<dbReference type="Proteomes" id="UP000192501">
    <property type="component" value="Unassembled WGS sequence"/>
</dbReference>
<keyword evidence="1" id="KW-0812">Transmembrane</keyword>
<keyword evidence="1" id="KW-0472">Membrane</keyword>
<proteinExistence type="predicted"/>
<name>A0A1X0QIL5_9MICR</name>
<gene>
    <name evidence="2" type="ORF">A0H76_655</name>
</gene>
<keyword evidence="1" id="KW-1133">Transmembrane helix</keyword>
<evidence type="ECO:0000313" key="2">
    <source>
        <dbReference type="EMBL" id="ORD99555.1"/>
    </source>
</evidence>
<feature type="transmembrane region" description="Helical" evidence="1">
    <location>
        <begin position="7"/>
        <end position="31"/>
    </location>
</feature>
<sequence length="63" mass="7127">MISPKHFTVIVIGIDVFGIVEGIVKILLVVVESYLLWTLSIDCKFTLPRFTLGIRPVMTYCVK</sequence>